<dbReference type="GO" id="GO:0003676">
    <property type="term" value="F:nucleic acid binding"/>
    <property type="evidence" value="ECO:0007669"/>
    <property type="project" value="InterPro"/>
</dbReference>
<dbReference type="Gene3D" id="3.30.420.10">
    <property type="entry name" value="Ribonuclease H-like superfamily/Ribonuclease H"/>
    <property type="match status" value="1"/>
</dbReference>
<comment type="caution">
    <text evidence="2">The sequence shown here is derived from an EMBL/GenBank/DDBJ whole genome shotgun (WGS) entry which is preliminary data.</text>
</comment>
<dbReference type="AlphaFoldDB" id="A0A9N7RDZ4"/>
<reference evidence="2" key="1">
    <citation type="submission" date="2019-12" db="EMBL/GenBank/DDBJ databases">
        <authorList>
            <person name="Scholes J."/>
        </authorList>
    </citation>
    <scope>NUCLEOTIDE SEQUENCE</scope>
</reference>
<dbReference type="PANTHER" id="PTHR35046:SF18">
    <property type="entry name" value="RNA-DIRECTED DNA POLYMERASE"/>
    <property type="match status" value="1"/>
</dbReference>
<accession>A0A9N7RDZ4</accession>
<evidence type="ECO:0000259" key="1">
    <source>
        <dbReference type="PROSITE" id="PS50994"/>
    </source>
</evidence>
<dbReference type="Proteomes" id="UP001153555">
    <property type="component" value="Unassembled WGS sequence"/>
</dbReference>
<dbReference type="PANTHER" id="PTHR35046">
    <property type="entry name" value="ZINC KNUCKLE (CCHC-TYPE) FAMILY PROTEIN"/>
    <property type="match status" value="1"/>
</dbReference>
<dbReference type="SUPFAM" id="SSF53098">
    <property type="entry name" value="Ribonuclease H-like"/>
    <property type="match status" value="1"/>
</dbReference>
<keyword evidence="3" id="KW-1185">Reference proteome</keyword>
<dbReference type="PROSITE" id="PS50994">
    <property type="entry name" value="INTEGRASE"/>
    <property type="match status" value="1"/>
</dbReference>
<protein>
    <recommendedName>
        <fullName evidence="1">Integrase catalytic domain-containing protein</fullName>
    </recommendedName>
</protein>
<feature type="non-terminal residue" evidence="2">
    <location>
        <position position="55"/>
    </location>
</feature>
<proteinExistence type="predicted"/>
<dbReference type="InterPro" id="IPR036397">
    <property type="entry name" value="RNaseH_sf"/>
</dbReference>
<gene>
    <name evidence="2" type="ORF">SHERM_22576</name>
</gene>
<organism evidence="2 3">
    <name type="scientific">Striga hermonthica</name>
    <name type="common">Purple witchweed</name>
    <name type="synonym">Buchnera hermonthica</name>
    <dbReference type="NCBI Taxonomy" id="68872"/>
    <lineage>
        <taxon>Eukaryota</taxon>
        <taxon>Viridiplantae</taxon>
        <taxon>Streptophyta</taxon>
        <taxon>Embryophyta</taxon>
        <taxon>Tracheophyta</taxon>
        <taxon>Spermatophyta</taxon>
        <taxon>Magnoliopsida</taxon>
        <taxon>eudicotyledons</taxon>
        <taxon>Gunneridae</taxon>
        <taxon>Pentapetalae</taxon>
        <taxon>asterids</taxon>
        <taxon>lamiids</taxon>
        <taxon>Lamiales</taxon>
        <taxon>Orobanchaceae</taxon>
        <taxon>Buchnereae</taxon>
        <taxon>Striga</taxon>
    </lineage>
</organism>
<dbReference type="EMBL" id="CACSLK010026897">
    <property type="protein sequence ID" value="CAA0826053.1"/>
    <property type="molecule type" value="Genomic_DNA"/>
</dbReference>
<evidence type="ECO:0000313" key="3">
    <source>
        <dbReference type="Proteomes" id="UP001153555"/>
    </source>
</evidence>
<evidence type="ECO:0000313" key="2">
    <source>
        <dbReference type="EMBL" id="CAA0826053.1"/>
    </source>
</evidence>
<dbReference type="InterPro" id="IPR012337">
    <property type="entry name" value="RNaseH-like_sf"/>
</dbReference>
<dbReference type="InterPro" id="IPR001584">
    <property type="entry name" value="Integrase_cat-core"/>
</dbReference>
<feature type="domain" description="Integrase catalytic" evidence="1">
    <location>
        <begin position="1"/>
        <end position="55"/>
    </location>
</feature>
<dbReference type="GO" id="GO:0015074">
    <property type="term" value="P:DNA integration"/>
    <property type="evidence" value="ECO:0007669"/>
    <property type="project" value="InterPro"/>
</dbReference>
<feature type="non-terminal residue" evidence="2">
    <location>
        <position position="1"/>
    </location>
</feature>
<name>A0A9N7RDZ4_STRHE</name>
<sequence>LFVEYVIKLHGAPRSIISDRDRIIMSRFLSEFFKLQGNKLSMSSAYHPETDGQTE</sequence>